<name>A0AB72VBW6_CORGB</name>
<proteinExistence type="predicted"/>
<organism evidence="1">
    <name type="scientific">Corynebacterium glutamicum (strain R)</name>
    <dbReference type="NCBI Taxonomy" id="340322"/>
    <lineage>
        <taxon>Bacteria</taxon>
        <taxon>Bacillati</taxon>
        <taxon>Actinomycetota</taxon>
        <taxon>Actinomycetes</taxon>
        <taxon>Mycobacteriales</taxon>
        <taxon>Corynebacteriaceae</taxon>
        <taxon>Corynebacterium</taxon>
    </lineage>
</organism>
<sequence length="105" mass="11700">MGIGRTYASNTFTWLKQNERDFVGFVKPLDIGVNQADASFFVLSNALFSKAQTNVFSVGIKITKGSIVLEMDPDQLGRVGLFREEADKPEDIELVPVSEVIFTRQ</sequence>
<dbReference type="AlphaFoldDB" id="A0AB72VBW6"/>
<dbReference type="EMBL" id="AP009044">
    <property type="protein sequence ID" value="BAF54892.1"/>
    <property type="molecule type" value="Genomic_DNA"/>
</dbReference>
<evidence type="ECO:0000313" key="1">
    <source>
        <dbReference type="EMBL" id="BAF54892.1"/>
    </source>
</evidence>
<accession>A0AB72VBW6</accession>
<reference evidence="1" key="1">
    <citation type="journal article" date="2007" name="Microbiology">
        <title>Comparative analysis of the Corynebacterium glutamicum group and complete genome sequence of strain R.</title>
        <authorList>
            <person name="Yukawa H."/>
            <person name="Omumasaba C.A."/>
            <person name="Nonaka H."/>
            <person name="Kos P."/>
            <person name="Okai N."/>
            <person name="Suzuki N."/>
            <person name="Suda M."/>
            <person name="Tsuge Y."/>
            <person name="Watanabe J."/>
            <person name="Ikeda Y."/>
            <person name="Vertes A.A."/>
            <person name="Inui M."/>
        </authorList>
    </citation>
    <scope>NUCLEOTIDE SEQUENCE</scope>
    <source>
        <strain evidence="1">R</strain>
    </source>
</reference>
<dbReference type="Proteomes" id="UP000006698">
    <property type="component" value="Chromosome"/>
</dbReference>
<protein>
    <submittedName>
        <fullName evidence="1">Uncharacterized protein</fullName>
    </submittedName>
</protein>
<gene>
    <name evidence="1" type="ordered locus">cgR_1897</name>
</gene>
<dbReference type="KEGG" id="cgt:cgR_1897"/>